<dbReference type="InterPro" id="IPR038731">
    <property type="entry name" value="RgtA/B/C-like"/>
</dbReference>
<evidence type="ECO:0000259" key="9">
    <source>
        <dbReference type="Pfam" id="PF13231"/>
    </source>
</evidence>
<feature type="transmembrane region" description="Helical" evidence="8">
    <location>
        <begin position="186"/>
        <end position="205"/>
    </location>
</feature>
<dbReference type="Proteomes" id="UP000176445">
    <property type="component" value="Unassembled WGS sequence"/>
</dbReference>
<dbReference type="SUPFAM" id="SSF53756">
    <property type="entry name" value="UDP-Glycosyltransferase/glycogen phosphorylase"/>
    <property type="match status" value="1"/>
</dbReference>
<feature type="non-terminal residue" evidence="10">
    <location>
        <position position="1"/>
    </location>
</feature>
<feature type="transmembrane region" description="Helical" evidence="8">
    <location>
        <begin position="405"/>
        <end position="423"/>
    </location>
</feature>
<evidence type="ECO:0000256" key="5">
    <source>
        <dbReference type="ARBA" id="ARBA00022692"/>
    </source>
</evidence>
<feature type="transmembrane region" description="Helical" evidence="8">
    <location>
        <begin position="161"/>
        <end position="180"/>
    </location>
</feature>
<accession>A0A1F6CQM2</accession>
<evidence type="ECO:0000256" key="3">
    <source>
        <dbReference type="ARBA" id="ARBA00022676"/>
    </source>
</evidence>
<evidence type="ECO:0000313" key="11">
    <source>
        <dbReference type="Proteomes" id="UP000176445"/>
    </source>
</evidence>
<comment type="subcellular location">
    <subcellularLocation>
        <location evidence="1">Cell membrane</location>
        <topology evidence="1">Multi-pass membrane protein</topology>
    </subcellularLocation>
</comment>
<gene>
    <name evidence="10" type="ORF">A2704_04565</name>
</gene>
<feature type="transmembrane region" description="Helical" evidence="8">
    <location>
        <begin position="119"/>
        <end position="149"/>
    </location>
</feature>
<feature type="domain" description="Glycosyltransferase RgtA/B/C/D-like" evidence="9">
    <location>
        <begin position="114"/>
        <end position="267"/>
    </location>
</feature>
<keyword evidence="5 8" id="KW-0812">Transmembrane</keyword>
<organism evidence="10 11">
    <name type="scientific">Candidatus Kaiserbacteria bacterium RIFCSPHIGHO2_01_FULL_54_36b</name>
    <dbReference type="NCBI Taxonomy" id="1798483"/>
    <lineage>
        <taxon>Bacteria</taxon>
        <taxon>Candidatus Kaiseribacteriota</taxon>
    </lineage>
</organism>
<feature type="transmembrane region" description="Helical" evidence="8">
    <location>
        <begin position="430"/>
        <end position="451"/>
    </location>
</feature>
<name>A0A1F6CQM2_9BACT</name>
<feature type="transmembrane region" description="Helical" evidence="8">
    <location>
        <begin position="457"/>
        <end position="476"/>
    </location>
</feature>
<dbReference type="PANTHER" id="PTHR33908">
    <property type="entry name" value="MANNOSYLTRANSFERASE YKCB-RELATED"/>
    <property type="match status" value="1"/>
</dbReference>
<dbReference type="AlphaFoldDB" id="A0A1F6CQM2"/>
<protein>
    <recommendedName>
        <fullName evidence="9">Glycosyltransferase RgtA/B/C/D-like domain-containing protein</fullName>
    </recommendedName>
</protein>
<feature type="transmembrane region" description="Helical" evidence="8">
    <location>
        <begin position="50"/>
        <end position="69"/>
    </location>
</feature>
<keyword evidence="3" id="KW-0328">Glycosyltransferase</keyword>
<keyword evidence="7 8" id="KW-0472">Membrane</keyword>
<keyword evidence="2" id="KW-1003">Cell membrane</keyword>
<evidence type="ECO:0000256" key="2">
    <source>
        <dbReference type="ARBA" id="ARBA00022475"/>
    </source>
</evidence>
<dbReference type="Pfam" id="PF13231">
    <property type="entry name" value="PMT_2"/>
    <property type="match status" value="1"/>
</dbReference>
<keyword evidence="6 8" id="KW-1133">Transmembrane helix</keyword>
<evidence type="ECO:0000313" key="10">
    <source>
        <dbReference type="EMBL" id="OGG51444.1"/>
    </source>
</evidence>
<proteinExistence type="predicted"/>
<evidence type="ECO:0000256" key="1">
    <source>
        <dbReference type="ARBA" id="ARBA00004651"/>
    </source>
</evidence>
<sequence>RLGRGAAESAHSLPSFGKTISDVVAAWKATFSRQPRQTPMPPRQPPGRRAVIMIFFIALSARLVMFGLINARGEEFFYRSSDGNEYLQVARNLLEGHGFSLQAVEPYLPYSYFAPGYPYLLAAAIALGVGLIPVILLQDVAGALTAVLVTSFGWRIVGRRAAILAGILLAVEPSTVFWNNQLVTESFSTILLIGAFFAVTGALRLPRLYRFAAAGTLLGLSTLVRHASQYLIPVFALASFWASGRRRFAGALLVLFFGIVFLIPWVIHNRARLGVATYSTAGGTLGLGKTLQYYATRKYGKSLPELFPEFYPETYLSNPEANQHVELYANRYPLLAWRVFRSDPLGLAGIYLRSFVPFFLGDGYAQIMTVAGGRGVQVIWDHRQPSLLASFIDRPDILPFMTGKITWAMLTGAALIGAAVGLARADSRPAISLAILVIGYYAVAAGVGGYSRFRFPVTPLILLLASSGIVTLASSLRRRRGFRRLLVVTQTVDLDHPVLGFFHKWIEELAARLPAVDVVALSAGRQSLPSNVRVFVPRRGPKVIRNASFLWQLARRIPASNGVFFHMCPEYAIAASPFFMMFGKRTLLWYTHRSVTRRLRISARLVDKVFTAALESCKTSSPRIEVTGHGIPVPPEMSRTPSPDFRILVVGRLTAIKEIGTVIEAVSLLRKRGLPAIVTIIGGPVYPADEAYAAHLRSRVDVLGIGPYTRFVGPMKHEDTLAAYRSADVLVNASPNGPDKVVYEAAAAGISVVAAHRAFRPLFGSHVDDLSFSVGDAAALADRLARLAAQSPDERAKIGAELRTAIIKDHSLSKLTDRITRFFTE</sequence>
<comment type="caution">
    <text evidence="10">The sequence shown here is derived from an EMBL/GenBank/DDBJ whole genome shotgun (WGS) entry which is preliminary data.</text>
</comment>
<evidence type="ECO:0000256" key="8">
    <source>
        <dbReference type="SAM" id="Phobius"/>
    </source>
</evidence>
<keyword evidence="4" id="KW-0808">Transferase</keyword>
<feature type="transmembrane region" description="Helical" evidence="8">
    <location>
        <begin position="248"/>
        <end position="267"/>
    </location>
</feature>
<evidence type="ECO:0000256" key="7">
    <source>
        <dbReference type="ARBA" id="ARBA00023136"/>
    </source>
</evidence>
<dbReference type="EMBL" id="MFKW01000028">
    <property type="protein sequence ID" value="OGG51444.1"/>
    <property type="molecule type" value="Genomic_DNA"/>
</dbReference>
<dbReference type="Pfam" id="PF13692">
    <property type="entry name" value="Glyco_trans_1_4"/>
    <property type="match status" value="1"/>
</dbReference>
<reference evidence="10 11" key="1">
    <citation type="journal article" date="2016" name="Nat. Commun.">
        <title>Thousands of microbial genomes shed light on interconnected biogeochemical processes in an aquifer system.</title>
        <authorList>
            <person name="Anantharaman K."/>
            <person name="Brown C.T."/>
            <person name="Hug L.A."/>
            <person name="Sharon I."/>
            <person name="Castelle C.J."/>
            <person name="Probst A.J."/>
            <person name="Thomas B.C."/>
            <person name="Singh A."/>
            <person name="Wilkins M.J."/>
            <person name="Karaoz U."/>
            <person name="Brodie E.L."/>
            <person name="Williams K.H."/>
            <person name="Hubbard S.S."/>
            <person name="Banfield J.F."/>
        </authorList>
    </citation>
    <scope>NUCLEOTIDE SEQUENCE [LARGE SCALE GENOMIC DNA]</scope>
</reference>
<dbReference type="GO" id="GO:0005886">
    <property type="term" value="C:plasma membrane"/>
    <property type="evidence" value="ECO:0007669"/>
    <property type="project" value="UniProtKB-SubCell"/>
</dbReference>
<dbReference type="Gene3D" id="3.40.50.2000">
    <property type="entry name" value="Glycogen Phosphorylase B"/>
    <property type="match status" value="2"/>
</dbReference>
<dbReference type="GO" id="GO:0016763">
    <property type="term" value="F:pentosyltransferase activity"/>
    <property type="evidence" value="ECO:0007669"/>
    <property type="project" value="TreeGrafter"/>
</dbReference>
<evidence type="ECO:0000256" key="6">
    <source>
        <dbReference type="ARBA" id="ARBA00022989"/>
    </source>
</evidence>
<dbReference type="InterPro" id="IPR050297">
    <property type="entry name" value="LipidA_mod_glycosyltrf_83"/>
</dbReference>
<dbReference type="GO" id="GO:0009103">
    <property type="term" value="P:lipopolysaccharide biosynthetic process"/>
    <property type="evidence" value="ECO:0007669"/>
    <property type="project" value="UniProtKB-ARBA"/>
</dbReference>
<dbReference type="PANTHER" id="PTHR33908:SF11">
    <property type="entry name" value="MEMBRANE PROTEIN"/>
    <property type="match status" value="1"/>
</dbReference>
<evidence type="ECO:0000256" key="4">
    <source>
        <dbReference type="ARBA" id="ARBA00022679"/>
    </source>
</evidence>